<evidence type="ECO:0000313" key="2">
    <source>
        <dbReference type="EMBL" id="MBB4762637.1"/>
    </source>
</evidence>
<feature type="compositionally biased region" description="Basic and acidic residues" evidence="1">
    <location>
        <begin position="140"/>
        <end position="157"/>
    </location>
</feature>
<evidence type="ECO:0000256" key="1">
    <source>
        <dbReference type="SAM" id="MobiDB-lite"/>
    </source>
</evidence>
<protein>
    <submittedName>
        <fullName evidence="2">Uncharacterized protein</fullName>
    </submittedName>
</protein>
<gene>
    <name evidence="2" type="ORF">BJ971_003193</name>
</gene>
<feature type="region of interest" description="Disordered" evidence="1">
    <location>
        <begin position="139"/>
        <end position="163"/>
    </location>
</feature>
<accession>A0A7W7MQE8</accession>
<organism evidence="2 3">
    <name type="scientific">Actinoplanes digitatis</name>
    <dbReference type="NCBI Taxonomy" id="1868"/>
    <lineage>
        <taxon>Bacteria</taxon>
        <taxon>Bacillati</taxon>
        <taxon>Actinomycetota</taxon>
        <taxon>Actinomycetes</taxon>
        <taxon>Micromonosporales</taxon>
        <taxon>Micromonosporaceae</taxon>
        <taxon>Actinoplanes</taxon>
    </lineage>
</organism>
<reference evidence="2 3" key="1">
    <citation type="submission" date="2020-08" db="EMBL/GenBank/DDBJ databases">
        <title>Sequencing the genomes of 1000 actinobacteria strains.</title>
        <authorList>
            <person name="Klenk H.-P."/>
        </authorList>
    </citation>
    <scope>NUCLEOTIDE SEQUENCE [LARGE SCALE GENOMIC DNA]</scope>
    <source>
        <strain evidence="2 3">DSM 43149</strain>
    </source>
</reference>
<dbReference type="EMBL" id="JACHNH010000001">
    <property type="protein sequence ID" value="MBB4762637.1"/>
    <property type="molecule type" value="Genomic_DNA"/>
</dbReference>
<dbReference type="AlphaFoldDB" id="A0A7W7MQE8"/>
<name>A0A7W7MQE8_9ACTN</name>
<dbReference type="RefSeq" id="WP_184993874.1">
    <property type="nucleotide sequence ID" value="NZ_BOMK01000009.1"/>
</dbReference>
<proteinExistence type="predicted"/>
<comment type="caution">
    <text evidence="2">The sequence shown here is derived from an EMBL/GenBank/DDBJ whole genome shotgun (WGS) entry which is preliminary data.</text>
</comment>
<evidence type="ECO:0000313" key="3">
    <source>
        <dbReference type="Proteomes" id="UP000578112"/>
    </source>
</evidence>
<keyword evidence="3" id="KW-1185">Reference proteome</keyword>
<dbReference type="Proteomes" id="UP000578112">
    <property type="component" value="Unassembled WGS sequence"/>
</dbReference>
<sequence length="163" mass="17055">MLLQLNLNETNRMLMPNSTSVPLPNLNPRPGRPVVAVLGYEGRVAGLAQHLPLGWSLRHPGDLGGALDAEIVVVSGATVKDVGAARAALPATTRIVALVDDAAAGALVAGVLTAGADLCVRGGPPAILASHLVACRRRQQQAERRDDPAADRWHDVQDLPPRP</sequence>